<evidence type="ECO:0000313" key="3">
    <source>
        <dbReference type="EMBL" id="CAG8637792.1"/>
    </source>
</evidence>
<feature type="region of interest" description="Disordered" evidence="1">
    <location>
        <begin position="117"/>
        <end position="167"/>
    </location>
</feature>
<name>A0A9N9GVQ2_9GLOM</name>
<evidence type="ECO:0000256" key="1">
    <source>
        <dbReference type="SAM" id="MobiDB-lite"/>
    </source>
</evidence>
<comment type="caution">
    <text evidence="3">The sequence shown here is derived from an EMBL/GenBank/DDBJ whole genome shotgun (WGS) entry which is preliminary data.</text>
</comment>
<feature type="compositionally biased region" description="Polar residues" evidence="1">
    <location>
        <begin position="261"/>
        <end position="272"/>
    </location>
</feature>
<dbReference type="Pfam" id="PF04212">
    <property type="entry name" value="MIT"/>
    <property type="match status" value="1"/>
</dbReference>
<gene>
    <name evidence="3" type="ORF">AMORRO_LOCUS9382</name>
</gene>
<dbReference type="OrthoDB" id="2414723at2759"/>
<dbReference type="SUPFAM" id="SSF116846">
    <property type="entry name" value="MIT domain"/>
    <property type="match status" value="1"/>
</dbReference>
<feature type="region of interest" description="Disordered" evidence="1">
    <location>
        <begin position="52"/>
        <end position="102"/>
    </location>
</feature>
<protein>
    <submittedName>
        <fullName evidence="3">5988_t:CDS:1</fullName>
    </submittedName>
</protein>
<accession>A0A9N9GVQ2</accession>
<keyword evidence="4" id="KW-1185">Reference proteome</keyword>
<dbReference type="EMBL" id="CAJVPV010009055">
    <property type="protein sequence ID" value="CAG8637792.1"/>
    <property type="molecule type" value="Genomic_DNA"/>
</dbReference>
<feature type="compositionally biased region" description="Polar residues" evidence="1">
    <location>
        <begin position="92"/>
        <end position="102"/>
    </location>
</feature>
<dbReference type="Gene3D" id="1.20.58.80">
    <property type="entry name" value="Phosphotransferase system, lactose/cellobiose-type IIA subunit"/>
    <property type="match status" value="1"/>
</dbReference>
<feature type="region of interest" description="Disordered" evidence="1">
    <location>
        <begin position="240"/>
        <end position="272"/>
    </location>
</feature>
<feature type="compositionally biased region" description="Polar residues" evidence="1">
    <location>
        <begin position="52"/>
        <end position="84"/>
    </location>
</feature>
<evidence type="ECO:0000259" key="2">
    <source>
        <dbReference type="Pfam" id="PF04212"/>
    </source>
</evidence>
<proteinExistence type="predicted"/>
<feature type="domain" description="MIT" evidence="2">
    <location>
        <begin position="173"/>
        <end position="232"/>
    </location>
</feature>
<feature type="compositionally biased region" description="Basic residues" evidence="1">
    <location>
        <begin position="156"/>
        <end position="167"/>
    </location>
</feature>
<feature type="non-terminal residue" evidence="3">
    <location>
        <position position="622"/>
    </location>
</feature>
<organism evidence="3 4">
    <name type="scientific">Acaulospora morrowiae</name>
    <dbReference type="NCBI Taxonomy" id="94023"/>
    <lineage>
        <taxon>Eukaryota</taxon>
        <taxon>Fungi</taxon>
        <taxon>Fungi incertae sedis</taxon>
        <taxon>Mucoromycota</taxon>
        <taxon>Glomeromycotina</taxon>
        <taxon>Glomeromycetes</taxon>
        <taxon>Diversisporales</taxon>
        <taxon>Acaulosporaceae</taxon>
        <taxon>Acaulospora</taxon>
    </lineage>
</organism>
<evidence type="ECO:0000313" key="4">
    <source>
        <dbReference type="Proteomes" id="UP000789342"/>
    </source>
</evidence>
<dbReference type="AlphaFoldDB" id="A0A9N9GVQ2"/>
<reference evidence="3" key="1">
    <citation type="submission" date="2021-06" db="EMBL/GenBank/DDBJ databases">
        <authorList>
            <person name="Kallberg Y."/>
            <person name="Tangrot J."/>
            <person name="Rosling A."/>
        </authorList>
    </citation>
    <scope>NUCLEOTIDE SEQUENCE</scope>
    <source>
        <strain evidence="3">CL551</strain>
    </source>
</reference>
<dbReference type="Proteomes" id="UP000789342">
    <property type="component" value="Unassembled WGS sequence"/>
</dbReference>
<feature type="compositionally biased region" description="Low complexity" evidence="1">
    <location>
        <begin position="120"/>
        <end position="143"/>
    </location>
</feature>
<dbReference type="InterPro" id="IPR007330">
    <property type="entry name" value="MIT_dom"/>
</dbReference>
<sequence length="622" mass="68439">MSMLDTATAFSYHNSQSDSKNSGGLFSNLALPSTQLLSSSLVMLPLGGYFSQRSSSPEQEKVSQQQNISSASIPSHSTPQQPTHNNKRSSRKVNQQQQRQSFSSAIASTLTVGNMGSILSSSNNGSSNDNASSNNDTTNNNDTAPKKNSPAIINNAHHHRRKRPSNKIIRKKIDQAIAFSAYAVEEDHQENSDCALDLYLTALENMLEALPIQADQSRRDALKNKLREFMDRTGLTEEFMEFKNPPSSSPASGQEDKKCECTSSTWPQTSQSIKNSGISKHIINAAITSAVALKQSPIPDAVSATVNYTMRKIKNIDEAYGLQDKAWEISRTGINLALEIDSQYNVHEKVGNALFTGLAAAMKAGIAYKDSPSYRELKKMKDQYSAAGSEKKNDTCGSSTQEYEGDVRHYSTTCRNLTGFPAVIKLPNFVKTIPNLKSKSHQQNAIVSRMNKSGLQNFSNHSFSLDTCDPNKTISVLSFKLYGKNFRVRFAQNRPGMRIKKKFHVADLQASRATLEKSLKDAGHNENTDIVIPRMTISNWKDNCIKIDARESARSQMQGDQDNGDINVIIVDFNAMLGPIVLFSGDSRLLKGLEDPTGFAQPGSTLVTYAVDLSFMHTATFS</sequence>
<dbReference type="InterPro" id="IPR036181">
    <property type="entry name" value="MIT_dom_sf"/>
</dbReference>